<dbReference type="InterPro" id="IPR016162">
    <property type="entry name" value="Ald_DH_N"/>
</dbReference>
<dbReference type="Gene3D" id="3.40.309.10">
    <property type="entry name" value="Aldehyde Dehydrogenase, Chain A, domain 2"/>
    <property type="match status" value="1"/>
</dbReference>
<dbReference type="AlphaFoldDB" id="A0AAW5SZT0"/>
<reference evidence="6" key="1">
    <citation type="submission" date="2020-07" db="EMBL/GenBank/DDBJ databases">
        <authorList>
            <person name="Pettersson B.M.F."/>
            <person name="Behra P.R.K."/>
            <person name="Ramesh M."/>
            <person name="Das S."/>
            <person name="Dasgupta S."/>
            <person name="Kirsebom L.A."/>
        </authorList>
    </citation>
    <scope>NUCLEOTIDE SEQUENCE</scope>
    <source>
        <strain evidence="6">DSM 44242</strain>
    </source>
</reference>
<dbReference type="FunFam" id="3.40.309.10:FF:000012">
    <property type="entry name" value="Betaine aldehyde dehydrogenase"/>
    <property type="match status" value="1"/>
</dbReference>
<dbReference type="InterPro" id="IPR016163">
    <property type="entry name" value="Ald_DH_C"/>
</dbReference>
<dbReference type="PROSITE" id="PS00070">
    <property type="entry name" value="ALDEHYDE_DEHYDR_CYS"/>
    <property type="match status" value="1"/>
</dbReference>
<protein>
    <submittedName>
        <fullName evidence="6">Aldehyde dehydrogenase</fullName>
    </submittedName>
</protein>
<dbReference type="InterPro" id="IPR029510">
    <property type="entry name" value="Ald_DH_CS_GLU"/>
</dbReference>
<dbReference type="PANTHER" id="PTHR11699">
    <property type="entry name" value="ALDEHYDE DEHYDROGENASE-RELATED"/>
    <property type="match status" value="1"/>
</dbReference>
<dbReference type="EMBL" id="JACKVC010000010">
    <property type="protein sequence ID" value="MCV7388060.1"/>
    <property type="molecule type" value="Genomic_DNA"/>
</dbReference>
<dbReference type="SUPFAM" id="SSF53720">
    <property type="entry name" value="ALDH-like"/>
    <property type="match status" value="1"/>
</dbReference>
<proteinExistence type="inferred from homology"/>
<keyword evidence="2 4" id="KW-0560">Oxidoreductase</keyword>
<evidence type="ECO:0000313" key="7">
    <source>
        <dbReference type="Proteomes" id="UP001141659"/>
    </source>
</evidence>
<dbReference type="InterPro" id="IPR015590">
    <property type="entry name" value="Aldehyde_DH_dom"/>
</dbReference>
<gene>
    <name evidence="6" type="ORF">H5P34_08375</name>
</gene>
<accession>A0AAW5SZT0</accession>
<evidence type="ECO:0000256" key="4">
    <source>
        <dbReference type="RuleBase" id="RU003345"/>
    </source>
</evidence>
<dbReference type="Proteomes" id="UP001141659">
    <property type="component" value="Unassembled WGS sequence"/>
</dbReference>
<sequence length="494" mass="51890">MTETQQLVEFELLIGGESTTAASGATYDSVDPFTGQTWARVPDGGAADIDRAVAAARATLDGPWGALTASARGKLLWRLGELIARDAEQLAELEVRDGGKLTREMVGQMRALPDYYFYYAGLADKLEGEVVPVDKPNYLVYTRHEPVGVVGAITPWNSPLLLLTWKLAAGLAAGCTFVVKPSDHTPTSTLAFAKLFAEAGFPPGVINVVTGWGPQTGAALASHPGVDKIAFTGSTDTGIRVGKAAVENMTRFTLELGGKSAQVVFEDADLDAAANGVIAGVFAATGQTCLAGSRLLVHESVADALVQRIVARASTIKLGDPKDPATEMGPVSNQPQYEKVLSHFASAREQGATIAYGGEPDSELGGLFVKPTVLTGVDPSMRAVAEEIFGPVLAVMTFSDEDEAIAAANSTEFGLAASVWTKDVHRAHRVAAKLRAGTVWVNAYRVVAPHVPFGGVGHSGIGRENGIDAVKDFTETKAVWVELSGATRDPFTLG</sequence>
<reference evidence="6" key="2">
    <citation type="journal article" date="2022" name="BMC Genomics">
        <title>Comparative genome analysis of mycobacteria focusing on tRNA and non-coding RNA.</title>
        <authorList>
            <person name="Behra P.R.K."/>
            <person name="Pettersson B.M.F."/>
            <person name="Ramesh M."/>
            <person name="Das S."/>
            <person name="Dasgupta S."/>
            <person name="Kirsebom L.A."/>
        </authorList>
    </citation>
    <scope>NUCLEOTIDE SEQUENCE</scope>
    <source>
        <strain evidence="6">DSM 44242</strain>
    </source>
</reference>
<organism evidence="6 7">
    <name type="scientific">Mycolicibacterium porcinum</name>
    <dbReference type="NCBI Taxonomy" id="39693"/>
    <lineage>
        <taxon>Bacteria</taxon>
        <taxon>Bacillati</taxon>
        <taxon>Actinomycetota</taxon>
        <taxon>Actinomycetes</taxon>
        <taxon>Mycobacteriales</taxon>
        <taxon>Mycobacteriaceae</taxon>
        <taxon>Mycolicibacterium</taxon>
    </lineage>
</organism>
<comment type="similarity">
    <text evidence="1 4">Belongs to the aldehyde dehydrogenase family.</text>
</comment>
<dbReference type="FunFam" id="3.40.605.10:FF:000007">
    <property type="entry name" value="NAD/NADP-dependent betaine aldehyde dehydrogenase"/>
    <property type="match status" value="1"/>
</dbReference>
<dbReference type="Pfam" id="PF00171">
    <property type="entry name" value="Aldedh"/>
    <property type="match status" value="1"/>
</dbReference>
<dbReference type="GO" id="GO:0016620">
    <property type="term" value="F:oxidoreductase activity, acting on the aldehyde or oxo group of donors, NAD or NADP as acceptor"/>
    <property type="evidence" value="ECO:0007669"/>
    <property type="project" value="InterPro"/>
</dbReference>
<dbReference type="PROSITE" id="PS00687">
    <property type="entry name" value="ALDEHYDE_DEHYDR_GLU"/>
    <property type="match status" value="1"/>
</dbReference>
<dbReference type="Gene3D" id="3.40.605.10">
    <property type="entry name" value="Aldehyde Dehydrogenase, Chain A, domain 1"/>
    <property type="match status" value="1"/>
</dbReference>
<evidence type="ECO:0000259" key="5">
    <source>
        <dbReference type="Pfam" id="PF00171"/>
    </source>
</evidence>
<evidence type="ECO:0000313" key="6">
    <source>
        <dbReference type="EMBL" id="MCV7388060.1"/>
    </source>
</evidence>
<evidence type="ECO:0000256" key="3">
    <source>
        <dbReference type="PROSITE-ProRule" id="PRU10007"/>
    </source>
</evidence>
<name>A0AAW5SZT0_9MYCO</name>
<dbReference type="RefSeq" id="WP_036446918.1">
    <property type="nucleotide sequence ID" value="NZ_JACKVC010000010.1"/>
</dbReference>
<dbReference type="CDD" id="cd07114">
    <property type="entry name" value="ALDH_DhaS"/>
    <property type="match status" value="1"/>
</dbReference>
<feature type="active site" evidence="3">
    <location>
        <position position="255"/>
    </location>
</feature>
<evidence type="ECO:0000256" key="1">
    <source>
        <dbReference type="ARBA" id="ARBA00009986"/>
    </source>
</evidence>
<feature type="domain" description="Aldehyde dehydrogenase" evidence="5">
    <location>
        <begin position="23"/>
        <end position="479"/>
    </location>
</feature>
<dbReference type="InterPro" id="IPR016160">
    <property type="entry name" value="Ald_DH_CS_CYS"/>
</dbReference>
<dbReference type="InterPro" id="IPR016161">
    <property type="entry name" value="Ald_DH/histidinol_DH"/>
</dbReference>
<evidence type="ECO:0000256" key="2">
    <source>
        <dbReference type="ARBA" id="ARBA00023002"/>
    </source>
</evidence>
<comment type="caution">
    <text evidence="6">The sequence shown here is derived from an EMBL/GenBank/DDBJ whole genome shotgun (WGS) entry which is preliminary data.</text>
</comment>